<feature type="transmembrane region" description="Helical" evidence="1">
    <location>
        <begin position="298"/>
        <end position="321"/>
    </location>
</feature>
<dbReference type="InterPro" id="IPR011701">
    <property type="entry name" value="MFS"/>
</dbReference>
<dbReference type="InterPro" id="IPR036259">
    <property type="entry name" value="MFS_trans_sf"/>
</dbReference>
<evidence type="ECO:0000313" key="3">
    <source>
        <dbReference type="EMBL" id="GAI84407.1"/>
    </source>
</evidence>
<dbReference type="AlphaFoldDB" id="X1RUG9"/>
<dbReference type="InterPro" id="IPR020846">
    <property type="entry name" value="MFS_dom"/>
</dbReference>
<dbReference type="SUPFAM" id="SSF103473">
    <property type="entry name" value="MFS general substrate transporter"/>
    <property type="match status" value="1"/>
</dbReference>
<gene>
    <name evidence="3" type="ORF">S12H4_14814</name>
</gene>
<dbReference type="InterPro" id="IPR050327">
    <property type="entry name" value="Proton-linked_MCT"/>
</dbReference>
<reference evidence="3" key="1">
    <citation type="journal article" date="2014" name="Front. Microbiol.">
        <title>High frequency of phylogenetically diverse reductive dehalogenase-homologous genes in deep subseafloor sedimentary metagenomes.</title>
        <authorList>
            <person name="Kawai M."/>
            <person name="Futagami T."/>
            <person name="Toyoda A."/>
            <person name="Takaki Y."/>
            <person name="Nishi S."/>
            <person name="Hori S."/>
            <person name="Arai W."/>
            <person name="Tsubouchi T."/>
            <person name="Morono Y."/>
            <person name="Uchiyama I."/>
            <person name="Ito T."/>
            <person name="Fujiyama A."/>
            <person name="Inagaki F."/>
            <person name="Takami H."/>
        </authorList>
    </citation>
    <scope>NUCLEOTIDE SEQUENCE</scope>
    <source>
        <strain evidence="3">Expedition CK06-06</strain>
    </source>
</reference>
<dbReference type="Gene3D" id="1.20.1250.20">
    <property type="entry name" value="MFS general substrate transporter like domains"/>
    <property type="match status" value="1"/>
</dbReference>
<feature type="transmembrane region" description="Helical" evidence="1">
    <location>
        <begin position="118"/>
        <end position="138"/>
    </location>
</feature>
<keyword evidence="1" id="KW-1133">Transmembrane helix</keyword>
<feature type="transmembrane region" description="Helical" evidence="1">
    <location>
        <begin position="274"/>
        <end position="292"/>
    </location>
</feature>
<sequence length="330" mass="35576">MFCADGTYFYAFPVFFEAMLKDMEWSRAETAAALSIGIFVIGAISPLIGILVSKIGIRLITILGSVVAGIGFILLSTVTEPWQFYLYYGLILSLGIACIDLVPNMAAVGSWFVKRRSMALGIATAGIGAGGAVLPPLASWLISMYGWQTSFLFLAALATLIGVPISAIIMRTREEKKSISGEKQEKDVSSDRVLIEGTTIEQAVKGQAFWLISIGGMLWVWAYMTGLIHLVAFAVDVGIERVAAAGAVGLLAVFSIPGRLGFGRLGDAVDKRYVFMMGTFLQIVAFIVLMRSTNLTMLYIYSLLLGINIGGVTPILPGLLIDHFGKKYFG</sequence>
<dbReference type="GO" id="GO:0022857">
    <property type="term" value="F:transmembrane transporter activity"/>
    <property type="evidence" value="ECO:0007669"/>
    <property type="project" value="InterPro"/>
</dbReference>
<comment type="caution">
    <text evidence="3">The sequence shown here is derived from an EMBL/GenBank/DDBJ whole genome shotgun (WGS) entry which is preliminary data.</text>
</comment>
<dbReference type="Pfam" id="PF07690">
    <property type="entry name" value="MFS_1"/>
    <property type="match status" value="1"/>
</dbReference>
<evidence type="ECO:0000256" key="1">
    <source>
        <dbReference type="SAM" id="Phobius"/>
    </source>
</evidence>
<accession>X1RUG9</accession>
<feature type="transmembrane region" description="Helical" evidence="1">
    <location>
        <begin position="241"/>
        <end position="262"/>
    </location>
</feature>
<feature type="transmembrane region" description="Helical" evidence="1">
    <location>
        <begin position="59"/>
        <end position="79"/>
    </location>
</feature>
<organism evidence="3">
    <name type="scientific">marine sediment metagenome</name>
    <dbReference type="NCBI Taxonomy" id="412755"/>
    <lineage>
        <taxon>unclassified sequences</taxon>
        <taxon>metagenomes</taxon>
        <taxon>ecological metagenomes</taxon>
    </lineage>
</organism>
<keyword evidence="1" id="KW-0472">Membrane</keyword>
<dbReference type="PROSITE" id="PS50850">
    <property type="entry name" value="MFS"/>
    <property type="match status" value="1"/>
</dbReference>
<feature type="transmembrane region" description="Helical" evidence="1">
    <location>
        <begin position="150"/>
        <end position="170"/>
    </location>
</feature>
<proteinExistence type="predicted"/>
<feature type="transmembrane region" description="Helical" evidence="1">
    <location>
        <begin position="31"/>
        <end position="52"/>
    </location>
</feature>
<evidence type="ECO:0000259" key="2">
    <source>
        <dbReference type="PROSITE" id="PS50850"/>
    </source>
</evidence>
<dbReference type="EMBL" id="BARW01007077">
    <property type="protein sequence ID" value="GAI84407.1"/>
    <property type="molecule type" value="Genomic_DNA"/>
</dbReference>
<feature type="domain" description="Major facilitator superfamily (MFS) profile" evidence="2">
    <location>
        <begin position="1"/>
        <end position="330"/>
    </location>
</feature>
<feature type="transmembrane region" description="Helical" evidence="1">
    <location>
        <begin position="208"/>
        <end position="235"/>
    </location>
</feature>
<name>X1RUG9_9ZZZZ</name>
<dbReference type="PANTHER" id="PTHR11360">
    <property type="entry name" value="MONOCARBOXYLATE TRANSPORTER"/>
    <property type="match status" value="1"/>
</dbReference>
<protein>
    <recommendedName>
        <fullName evidence="2">Major facilitator superfamily (MFS) profile domain-containing protein</fullName>
    </recommendedName>
</protein>
<feature type="non-terminal residue" evidence="3">
    <location>
        <position position="330"/>
    </location>
</feature>
<dbReference type="PANTHER" id="PTHR11360:SF284">
    <property type="entry name" value="EG:103B4.3 PROTEIN-RELATED"/>
    <property type="match status" value="1"/>
</dbReference>
<feature type="transmembrane region" description="Helical" evidence="1">
    <location>
        <begin position="85"/>
        <end position="106"/>
    </location>
</feature>
<keyword evidence="1" id="KW-0812">Transmembrane</keyword>